<evidence type="ECO:0000313" key="11">
    <source>
        <dbReference type="EMBL" id="KEQ51320.1"/>
    </source>
</evidence>
<dbReference type="PROSITE" id="PS50113">
    <property type="entry name" value="PAC"/>
    <property type="match status" value="1"/>
</dbReference>
<evidence type="ECO:0000256" key="7">
    <source>
        <dbReference type="SAM" id="Phobius"/>
    </source>
</evidence>
<dbReference type="GO" id="GO:0006355">
    <property type="term" value="P:regulation of DNA-templated transcription"/>
    <property type="evidence" value="ECO:0007669"/>
    <property type="project" value="InterPro"/>
</dbReference>
<dbReference type="SUPFAM" id="SSF55073">
    <property type="entry name" value="Nucleotide cyclase"/>
    <property type="match status" value="1"/>
</dbReference>
<dbReference type="GO" id="GO:0005886">
    <property type="term" value="C:plasma membrane"/>
    <property type="evidence" value="ECO:0007669"/>
    <property type="project" value="UniProtKB-SubCell"/>
</dbReference>
<keyword evidence="3" id="KW-1003">Cell membrane</keyword>
<evidence type="ECO:0000313" key="12">
    <source>
        <dbReference type="Proteomes" id="UP000028411"/>
    </source>
</evidence>
<evidence type="ECO:0000256" key="2">
    <source>
        <dbReference type="ARBA" id="ARBA00012528"/>
    </source>
</evidence>
<dbReference type="AlphaFoldDB" id="A0A081R7Z7"/>
<dbReference type="PANTHER" id="PTHR45138">
    <property type="entry name" value="REGULATORY COMPONENTS OF SENSORY TRANSDUCTION SYSTEM"/>
    <property type="match status" value="1"/>
</dbReference>
<dbReference type="Gene3D" id="3.30.450.20">
    <property type="entry name" value="PAS domain"/>
    <property type="match status" value="1"/>
</dbReference>
<keyword evidence="4 7" id="KW-0812">Transmembrane</keyword>
<name>A0A081R7Z7_SPHCR</name>
<dbReference type="eggNOG" id="COG3447">
    <property type="taxonomic scope" value="Bacteria"/>
</dbReference>
<protein>
    <recommendedName>
        <fullName evidence="2">diguanylate cyclase</fullName>
        <ecNumber evidence="2">2.7.7.65</ecNumber>
    </recommendedName>
</protein>
<dbReference type="CDD" id="cd01949">
    <property type="entry name" value="GGDEF"/>
    <property type="match status" value="1"/>
</dbReference>
<dbReference type="FunFam" id="3.30.70.270:FF:000001">
    <property type="entry name" value="Diguanylate cyclase domain protein"/>
    <property type="match status" value="1"/>
</dbReference>
<dbReference type="InterPro" id="IPR050469">
    <property type="entry name" value="Diguanylate_Cyclase"/>
</dbReference>
<dbReference type="InterPro" id="IPR035965">
    <property type="entry name" value="PAS-like_dom_sf"/>
</dbReference>
<dbReference type="EC" id="2.7.7.65" evidence="2"/>
<keyword evidence="6 7" id="KW-0472">Membrane</keyword>
<sequence>MQTSLRHPSSPLAPFALGCVYFLMASAALVSSRFEGGLAFIWGANALLMAYLLTSRTSDWPGVLIACAVASALSTALWGMGLSAAVPMACVNLLEALIVALICRRFAPGGKFAGSMQPLFVFVLALCGPANLIAGAAAASVASTVTDVPFGASLLQWYTGHVLGGLTCTPILIMLMQGELRRWFGQTSRRAKWEAMCLLLMFALATAYVFYIARFPMLFALLLPMVAIVFRIGNLGAAASVMILAIVGGMATLTGHGPLHMIPGTLGERMQYFQLFLAFSFLLSMPIAAELNSRRRLFQMLQESEARYRAIAENSGDVVLNISVAGIIEYASPAVAEQIGCAPELLVGQDAADLVDPKDRDQMVAALHRALAQPGDVQTVEFRPFISDEGREWCEMLVRAVVDERGMPTGLVSTIRDMSRHKARQRALQQAAALDSLTGADTRRAFLEKLEEEMSRVRRGGRACLLLIDIDHFKAVNDCHGHGAGDRVLAGFVERLRPGLRGVDSIGRLGGEEFAILLSGTDVERASMICERLREMVSTHPVRIDSGEMIRVTFSAGLVSLGSQSDGQAVLDAADKALYNAKHSGRNCLRLAA</sequence>
<evidence type="ECO:0000259" key="8">
    <source>
        <dbReference type="PROSITE" id="PS50112"/>
    </source>
</evidence>
<accession>A0A081R7Z7</accession>
<dbReference type="SMART" id="SM00267">
    <property type="entry name" value="GGDEF"/>
    <property type="match status" value="1"/>
</dbReference>
<organism evidence="11 12">
    <name type="scientific">Sphingobium chlorophenolicum</name>
    <dbReference type="NCBI Taxonomy" id="46429"/>
    <lineage>
        <taxon>Bacteria</taxon>
        <taxon>Pseudomonadati</taxon>
        <taxon>Pseudomonadota</taxon>
        <taxon>Alphaproteobacteria</taxon>
        <taxon>Sphingomonadales</taxon>
        <taxon>Sphingomonadaceae</taxon>
        <taxon>Sphingobium</taxon>
    </lineage>
</organism>
<feature type="transmembrane region" description="Helical" evidence="7">
    <location>
        <begin position="119"/>
        <end position="142"/>
    </location>
</feature>
<dbReference type="CDD" id="cd00130">
    <property type="entry name" value="PAS"/>
    <property type="match status" value="1"/>
</dbReference>
<feature type="domain" description="PAC" evidence="9">
    <location>
        <begin position="378"/>
        <end position="430"/>
    </location>
</feature>
<dbReference type="InterPro" id="IPR029787">
    <property type="entry name" value="Nucleotide_cyclase"/>
</dbReference>
<dbReference type="Pfam" id="PF05231">
    <property type="entry name" value="MASE1"/>
    <property type="match status" value="1"/>
</dbReference>
<dbReference type="GO" id="GO:1902201">
    <property type="term" value="P:negative regulation of bacterial-type flagellum-dependent cell motility"/>
    <property type="evidence" value="ECO:0007669"/>
    <property type="project" value="TreeGrafter"/>
</dbReference>
<dbReference type="PROSITE" id="PS50887">
    <property type="entry name" value="GGDEF"/>
    <property type="match status" value="1"/>
</dbReference>
<dbReference type="EMBL" id="JFHR01000096">
    <property type="protein sequence ID" value="KEQ51320.1"/>
    <property type="molecule type" value="Genomic_DNA"/>
</dbReference>
<evidence type="ECO:0000256" key="6">
    <source>
        <dbReference type="ARBA" id="ARBA00023136"/>
    </source>
</evidence>
<dbReference type="InterPro" id="IPR013767">
    <property type="entry name" value="PAS_fold"/>
</dbReference>
<proteinExistence type="predicted"/>
<feature type="domain" description="PAS" evidence="8">
    <location>
        <begin position="304"/>
        <end position="374"/>
    </location>
</feature>
<dbReference type="InterPro" id="IPR000014">
    <property type="entry name" value="PAS"/>
</dbReference>
<feature type="transmembrane region" description="Helical" evidence="7">
    <location>
        <begin position="195"/>
        <end position="213"/>
    </location>
</feature>
<keyword evidence="5 7" id="KW-1133">Transmembrane helix</keyword>
<dbReference type="PROSITE" id="PS51257">
    <property type="entry name" value="PROKAR_LIPOPROTEIN"/>
    <property type="match status" value="1"/>
</dbReference>
<evidence type="ECO:0000256" key="4">
    <source>
        <dbReference type="ARBA" id="ARBA00022692"/>
    </source>
</evidence>
<evidence type="ECO:0000256" key="5">
    <source>
        <dbReference type="ARBA" id="ARBA00022989"/>
    </source>
</evidence>
<dbReference type="eggNOG" id="COG3706">
    <property type="taxonomic scope" value="Bacteria"/>
</dbReference>
<evidence type="ECO:0000256" key="1">
    <source>
        <dbReference type="ARBA" id="ARBA00004651"/>
    </source>
</evidence>
<dbReference type="GO" id="GO:0043709">
    <property type="term" value="P:cell adhesion involved in single-species biofilm formation"/>
    <property type="evidence" value="ECO:0007669"/>
    <property type="project" value="TreeGrafter"/>
</dbReference>
<dbReference type="PANTHER" id="PTHR45138:SF24">
    <property type="entry name" value="DIGUANYLATE CYCLASE DGCC-RELATED"/>
    <property type="match status" value="1"/>
</dbReference>
<dbReference type="Gene3D" id="3.30.70.270">
    <property type="match status" value="1"/>
</dbReference>
<evidence type="ECO:0000259" key="10">
    <source>
        <dbReference type="PROSITE" id="PS50887"/>
    </source>
</evidence>
<evidence type="ECO:0000256" key="3">
    <source>
        <dbReference type="ARBA" id="ARBA00022475"/>
    </source>
</evidence>
<dbReference type="SMART" id="SM00091">
    <property type="entry name" value="PAS"/>
    <property type="match status" value="1"/>
</dbReference>
<evidence type="ECO:0000259" key="9">
    <source>
        <dbReference type="PROSITE" id="PS50113"/>
    </source>
</evidence>
<feature type="transmembrane region" description="Helical" evidence="7">
    <location>
        <begin position="60"/>
        <end position="78"/>
    </location>
</feature>
<feature type="transmembrane region" description="Helical" evidence="7">
    <location>
        <begin position="219"/>
        <end position="251"/>
    </location>
</feature>
<comment type="subcellular location">
    <subcellularLocation>
        <location evidence="1">Cell membrane</location>
        <topology evidence="1">Multi-pass membrane protein</topology>
    </subcellularLocation>
</comment>
<dbReference type="InterPro" id="IPR000700">
    <property type="entry name" value="PAS-assoc_C"/>
</dbReference>
<feature type="transmembrane region" description="Helical" evidence="7">
    <location>
        <begin position="272"/>
        <end position="289"/>
    </location>
</feature>
<gene>
    <name evidence="11" type="ORF">BV95_04414</name>
</gene>
<feature type="transmembrane region" description="Helical" evidence="7">
    <location>
        <begin position="154"/>
        <end position="175"/>
    </location>
</feature>
<dbReference type="NCBIfam" id="TIGR00254">
    <property type="entry name" value="GGDEF"/>
    <property type="match status" value="1"/>
</dbReference>
<feature type="transmembrane region" description="Helical" evidence="7">
    <location>
        <begin position="12"/>
        <end position="30"/>
    </location>
</feature>
<dbReference type="Pfam" id="PF00989">
    <property type="entry name" value="PAS"/>
    <property type="match status" value="1"/>
</dbReference>
<reference evidence="11 12" key="1">
    <citation type="submission" date="2014-02" db="EMBL/GenBank/DDBJ databases">
        <title>Whole genome sequence of Sphingobium chlorophenolicum NBRC 16172.</title>
        <authorList>
            <person name="Gan H.M."/>
            <person name="Gan H.Y."/>
            <person name="Chew T.H."/>
            <person name="Savka M.A."/>
        </authorList>
    </citation>
    <scope>NUCLEOTIDE SEQUENCE [LARGE SCALE GENOMIC DNA]</scope>
    <source>
        <strain evidence="11 12">NBRC 16172</strain>
    </source>
</reference>
<dbReference type="NCBIfam" id="TIGR00229">
    <property type="entry name" value="sensory_box"/>
    <property type="match status" value="1"/>
</dbReference>
<dbReference type="OrthoDB" id="9812260at2"/>
<dbReference type="PROSITE" id="PS50112">
    <property type="entry name" value="PAS"/>
    <property type="match status" value="1"/>
</dbReference>
<dbReference type="Pfam" id="PF00990">
    <property type="entry name" value="GGDEF"/>
    <property type="match status" value="1"/>
</dbReference>
<comment type="caution">
    <text evidence="11">The sequence shown here is derived from an EMBL/GenBank/DDBJ whole genome shotgun (WGS) entry which is preliminary data.</text>
</comment>
<dbReference type="GO" id="GO:0052621">
    <property type="term" value="F:diguanylate cyclase activity"/>
    <property type="evidence" value="ECO:0007669"/>
    <property type="project" value="UniProtKB-EC"/>
</dbReference>
<dbReference type="SUPFAM" id="SSF55785">
    <property type="entry name" value="PYP-like sensor domain (PAS domain)"/>
    <property type="match status" value="1"/>
</dbReference>
<feature type="transmembrane region" description="Helical" evidence="7">
    <location>
        <begin position="36"/>
        <end position="53"/>
    </location>
</feature>
<feature type="transmembrane region" description="Helical" evidence="7">
    <location>
        <begin position="84"/>
        <end position="107"/>
    </location>
</feature>
<dbReference type="Proteomes" id="UP000028411">
    <property type="component" value="Unassembled WGS sequence"/>
</dbReference>
<dbReference type="InterPro" id="IPR000160">
    <property type="entry name" value="GGDEF_dom"/>
</dbReference>
<dbReference type="RefSeq" id="WP_037457306.1">
    <property type="nucleotide sequence ID" value="NZ_JFHR01000096.1"/>
</dbReference>
<feature type="domain" description="GGDEF" evidence="10">
    <location>
        <begin position="461"/>
        <end position="593"/>
    </location>
</feature>
<dbReference type="InterPro" id="IPR043128">
    <property type="entry name" value="Rev_trsase/Diguanyl_cyclase"/>
</dbReference>
<dbReference type="InterPro" id="IPR007895">
    <property type="entry name" value="MASE1"/>
</dbReference>
<dbReference type="PATRIC" id="fig|46429.4.peg.4400"/>